<dbReference type="PROSITE" id="PS00108">
    <property type="entry name" value="PROTEIN_KINASE_ST"/>
    <property type="match status" value="1"/>
</dbReference>
<dbReference type="Gene3D" id="3.30.200.20">
    <property type="entry name" value="Phosphorylase Kinase, domain 1"/>
    <property type="match status" value="1"/>
</dbReference>
<dbReference type="SUPFAM" id="SSF56112">
    <property type="entry name" value="Protein kinase-like (PK-like)"/>
    <property type="match status" value="1"/>
</dbReference>
<evidence type="ECO:0000256" key="4">
    <source>
        <dbReference type="ARBA" id="ARBA00022840"/>
    </source>
</evidence>
<organism evidence="10 11">
    <name type="scientific">Brassica napus</name>
    <name type="common">Rape</name>
    <dbReference type="NCBI Taxonomy" id="3708"/>
    <lineage>
        <taxon>Eukaryota</taxon>
        <taxon>Viridiplantae</taxon>
        <taxon>Streptophyta</taxon>
        <taxon>Embryophyta</taxon>
        <taxon>Tracheophyta</taxon>
        <taxon>Spermatophyta</taxon>
        <taxon>Magnoliopsida</taxon>
        <taxon>eudicotyledons</taxon>
        <taxon>Gunneridae</taxon>
        <taxon>Pentapetalae</taxon>
        <taxon>rosids</taxon>
        <taxon>malvids</taxon>
        <taxon>Brassicales</taxon>
        <taxon>Brassicaceae</taxon>
        <taxon>Brassiceae</taxon>
        <taxon>Brassica</taxon>
    </lineage>
</organism>
<comment type="catalytic activity">
    <reaction evidence="7">
        <text>L-seryl-[protein] + ATP = O-phospho-L-seryl-[protein] + ADP + H(+)</text>
        <dbReference type="Rhea" id="RHEA:17989"/>
        <dbReference type="Rhea" id="RHEA-COMP:9863"/>
        <dbReference type="Rhea" id="RHEA-COMP:11604"/>
        <dbReference type="ChEBI" id="CHEBI:15378"/>
        <dbReference type="ChEBI" id="CHEBI:29999"/>
        <dbReference type="ChEBI" id="CHEBI:30616"/>
        <dbReference type="ChEBI" id="CHEBI:83421"/>
        <dbReference type="ChEBI" id="CHEBI:456216"/>
        <dbReference type="EC" id="2.7.11.1"/>
    </reaction>
</comment>
<evidence type="ECO:0000256" key="7">
    <source>
        <dbReference type="RuleBase" id="RU369118"/>
    </source>
</evidence>
<keyword evidence="1 7" id="KW-0808">Transferase</keyword>
<evidence type="ECO:0000256" key="2">
    <source>
        <dbReference type="ARBA" id="ARBA00022741"/>
    </source>
</evidence>
<dbReference type="InterPro" id="IPR000719">
    <property type="entry name" value="Prot_kinase_dom"/>
</dbReference>
<dbReference type="InterPro" id="IPR008271">
    <property type="entry name" value="Ser/Thr_kinase_AS"/>
</dbReference>
<keyword evidence="11" id="KW-1185">Reference proteome</keyword>
<feature type="region of interest" description="Disordered" evidence="8">
    <location>
        <begin position="257"/>
        <end position="300"/>
    </location>
</feature>
<feature type="binding site" evidence="5">
    <location>
        <position position="114"/>
    </location>
    <ligand>
        <name>ATP</name>
        <dbReference type="ChEBI" id="CHEBI:30616"/>
    </ligand>
</feature>
<dbReference type="PROSITE" id="PS00107">
    <property type="entry name" value="PROTEIN_KINASE_ATP"/>
    <property type="match status" value="1"/>
</dbReference>
<keyword evidence="3 7" id="KW-0418">Kinase</keyword>
<dbReference type="InterPro" id="IPR011009">
    <property type="entry name" value="Kinase-like_dom_sf"/>
</dbReference>
<dbReference type="InterPro" id="IPR045216">
    <property type="entry name" value="CK2_alpha"/>
</dbReference>
<comment type="function">
    <text evidence="7">Casein kinases are operationally defined by their preferential utilization of acidic proteins as substrates.</text>
</comment>
<evidence type="ECO:0000259" key="9">
    <source>
        <dbReference type="PROSITE" id="PS50011"/>
    </source>
</evidence>
<keyword evidence="4 5" id="KW-0067">ATP-binding</keyword>
<proteinExistence type="inferred from homology"/>
<evidence type="ECO:0000256" key="6">
    <source>
        <dbReference type="RuleBase" id="RU000304"/>
    </source>
</evidence>
<comment type="catalytic activity">
    <reaction evidence="7">
        <text>L-threonyl-[protein] + ATP = O-phospho-L-threonyl-[protein] + ADP + H(+)</text>
        <dbReference type="Rhea" id="RHEA:46608"/>
        <dbReference type="Rhea" id="RHEA-COMP:11060"/>
        <dbReference type="Rhea" id="RHEA-COMP:11605"/>
        <dbReference type="ChEBI" id="CHEBI:15378"/>
        <dbReference type="ChEBI" id="CHEBI:30013"/>
        <dbReference type="ChEBI" id="CHEBI:30616"/>
        <dbReference type="ChEBI" id="CHEBI:61977"/>
        <dbReference type="ChEBI" id="CHEBI:456216"/>
        <dbReference type="EC" id="2.7.11.1"/>
    </reaction>
</comment>
<reference evidence="10 11" key="1">
    <citation type="submission" date="2021-05" db="EMBL/GenBank/DDBJ databases">
        <title>Genome Assembly of Synthetic Allotetraploid Brassica napus Reveals Homoeologous Exchanges between Subgenomes.</title>
        <authorList>
            <person name="Davis J.T."/>
        </authorList>
    </citation>
    <scope>NUCLEOTIDE SEQUENCE [LARGE SCALE GENOMIC DNA]</scope>
    <source>
        <strain evidence="11">cv. Da-Ae</strain>
        <tissue evidence="10">Seedling</tissue>
    </source>
</reference>
<dbReference type="Pfam" id="PF00069">
    <property type="entry name" value="Pkinase"/>
    <property type="match status" value="1"/>
</dbReference>
<feature type="compositionally biased region" description="Basic and acidic residues" evidence="8">
    <location>
        <begin position="269"/>
        <end position="300"/>
    </location>
</feature>
<dbReference type="Proteomes" id="UP000824890">
    <property type="component" value="Unassembled WGS sequence"/>
</dbReference>
<dbReference type="InterPro" id="IPR017441">
    <property type="entry name" value="Protein_kinase_ATP_BS"/>
</dbReference>
<feature type="non-terminal residue" evidence="10">
    <location>
        <position position="1"/>
    </location>
</feature>
<evidence type="ECO:0000256" key="5">
    <source>
        <dbReference type="PROSITE-ProRule" id="PRU10141"/>
    </source>
</evidence>
<dbReference type="PANTHER" id="PTHR24054:SF49">
    <property type="entry name" value="PROTEIN KINASE DOMAIN-CONTAINING PROTEIN"/>
    <property type="match status" value="1"/>
</dbReference>
<evidence type="ECO:0000256" key="1">
    <source>
        <dbReference type="ARBA" id="ARBA00022679"/>
    </source>
</evidence>
<evidence type="ECO:0000313" key="10">
    <source>
        <dbReference type="EMBL" id="KAH0921361.1"/>
    </source>
</evidence>
<gene>
    <name evidence="10" type="ORF">HID58_021379</name>
</gene>
<keyword evidence="2 5" id="KW-0547">Nucleotide-binding</keyword>
<comment type="caution">
    <text evidence="10">The sequence shown here is derived from an EMBL/GenBank/DDBJ whole genome shotgun (WGS) entry which is preliminary data.</text>
</comment>
<dbReference type="PROSITE" id="PS50011">
    <property type="entry name" value="PROTEIN_KINASE_DOM"/>
    <property type="match status" value="1"/>
</dbReference>
<evidence type="ECO:0000256" key="3">
    <source>
        <dbReference type="ARBA" id="ARBA00022777"/>
    </source>
</evidence>
<evidence type="ECO:0000313" key="11">
    <source>
        <dbReference type="Proteomes" id="UP000824890"/>
    </source>
</evidence>
<dbReference type="EC" id="2.7.11.1" evidence="7"/>
<protein>
    <recommendedName>
        <fullName evidence="7">Casein kinase II subunit alpha</fullName>
        <shortName evidence="7">CK II alpha</shortName>
        <ecNumber evidence="7">2.7.11.1</ecNumber>
    </recommendedName>
</protein>
<keyword evidence="6" id="KW-0723">Serine/threonine-protein kinase</keyword>
<dbReference type="Gene3D" id="1.10.510.10">
    <property type="entry name" value="Transferase(Phosphotransferase) domain 1"/>
    <property type="match status" value="1"/>
</dbReference>
<dbReference type="SMART" id="SM00220">
    <property type="entry name" value="S_TKc"/>
    <property type="match status" value="1"/>
</dbReference>
<dbReference type="EMBL" id="JAGKQM010000006">
    <property type="protein sequence ID" value="KAH0921361.1"/>
    <property type="molecule type" value="Genomic_DNA"/>
</dbReference>
<evidence type="ECO:0000256" key="8">
    <source>
        <dbReference type="SAM" id="MobiDB-lite"/>
    </source>
</evidence>
<accession>A0ABQ8CW84</accession>
<dbReference type="PANTHER" id="PTHR24054">
    <property type="entry name" value="CASEIN KINASE II SUBUNIT ALPHA"/>
    <property type="match status" value="1"/>
</dbReference>
<comment type="similarity">
    <text evidence="7">Belongs to the protein kinase superfamily. Ser/Thr protein kinase family. CK2 subfamily.</text>
</comment>
<sequence>LMTIPLPLHRSISAVNVSPPPPTFPSHLFYASSYCAAPSSSPVRRRRILLLHRRPSSLMEAASILISIHIHSMKRSLFAPEQDDYEVVRKVGRGKYSEVFEGINMNSNEKCVIKILKPVKKKKIRREIKILQNLCGGPNIVKLLDVVRDQHSKTSSLIFELVVTLKLSCDMIQALDYCHSQGIMHRDVKPHNITIDHELRKLCLIDWGLAEFYHPGKEYNVRVISRYFKEHELLVDLQDYDYSLDMWSLGCTLHGPNSNSDSSGLTEAAVERQGRDEISGQKFERKSSEESDSKIVGEEEKEDMSLGHDYNSTWYWNELLWAASCSLWRSSTWWAHCYIWTIRVIRRLSPASFHAAVAKTCFELKNQLITASYVDDETSM</sequence>
<feature type="domain" description="Protein kinase" evidence="9">
    <location>
        <begin position="85"/>
        <end position="380"/>
    </location>
</feature>
<name>A0ABQ8CW84_BRANA</name>